<name>A0AA96ZY32_9EURY</name>
<proteinExistence type="predicted"/>
<dbReference type="EMBL" id="CP131062">
    <property type="protein sequence ID" value="WNY28416.1"/>
    <property type="molecule type" value="Genomic_DNA"/>
</dbReference>
<dbReference type="InterPro" id="IPR015024">
    <property type="entry name" value="PoNi_N"/>
</dbReference>
<feature type="domain" description="PoNi N-terminal" evidence="1">
    <location>
        <begin position="10"/>
        <end position="134"/>
    </location>
</feature>
<protein>
    <recommendedName>
        <fullName evidence="5">DUF1911 domain-containing protein</fullName>
    </recommendedName>
</protein>
<dbReference type="SUPFAM" id="SSF140731">
    <property type="entry name" value="PA2201 C-terminal domain-like"/>
    <property type="match status" value="1"/>
</dbReference>
<reference evidence="3 4" key="1">
    <citation type="submission" date="2023-07" db="EMBL/GenBank/DDBJ databases">
        <title>Closed genome sequence of Methanimicrococcus sp. Es2.</title>
        <authorList>
            <person name="Protasov E."/>
            <person name="Platt K."/>
            <person name="Reeh H."/>
            <person name="Poehlein A."/>
            <person name="Daniel R."/>
            <person name="Brune A."/>
        </authorList>
    </citation>
    <scope>NUCLEOTIDE SEQUENCE [LARGE SCALE GENOMIC DNA]</scope>
    <source>
        <strain evidence="3 4">Es2</strain>
    </source>
</reference>
<dbReference type="InterPro" id="IPR028983">
    <property type="entry name" value="PA2201-like_C"/>
</dbReference>
<dbReference type="Proteomes" id="UP001302662">
    <property type="component" value="Chromosome"/>
</dbReference>
<evidence type="ECO:0000259" key="1">
    <source>
        <dbReference type="Pfam" id="PF08928"/>
    </source>
</evidence>
<dbReference type="AlphaFoldDB" id="A0AA96ZY32"/>
<dbReference type="Pfam" id="PF08928">
    <property type="entry name" value="PoNi_N"/>
    <property type="match status" value="1"/>
</dbReference>
<evidence type="ECO:0000313" key="3">
    <source>
        <dbReference type="EMBL" id="WNY28416.1"/>
    </source>
</evidence>
<dbReference type="KEGG" id="mees:MmiEs2_06010"/>
<evidence type="ECO:0008006" key="5">
    <source>
        <dbReference type="Google" id="ProtNLM"/>
    </source>
</evidence>
<evidence type="ECO:0000259" key="2">
    <source>
        <dbReference type="Pfam" id="PF08929"/>
    </source>
</evidence>
<dbReference type="InterPro" id="IPR015025">
    <property type="entry name" value="PoNi_C"/>
</dbReference>
<dbReference type="RefSeq" id="WP_316559956.1">
    <property type="nucleotide sequence ID" value="NZ_CP131062.1"/>
</dbReference>
<organism evidence="3 4">
    <name type="scientific">Methanimicrococcus stummii</name>
    <dbReference type="NCBI Taxonomy" id="3028294"/>
    <lineage>
        <taxon>Archaea</taxon>
        <taxon>Methanobacteriati</taxon>
        <taxon>Methanobacteriota</taxon>
        <taxon>Stenosarchaea group</taxon>
        <taxon>Methanomicrobia</taxon>
        <taxon>Methanosarcinales</taxon>
        <taxon>Methanosarcinaceae</taxon>
        <taxon>Methanimicrococcus</taxon>
    </lineage>
</organism>
<gene>
    <name evidence="3" type="ORF">MmiEs2_06010</name>
</gene>
<accession>A0AA96ZY32</accession>
<feature type="domain" description="PoNi C-terminal" evidence="2">
    <location>
        <begin position="149"/>
        <end position="257"/>
    </location>
</feature>
<sequence>MNLPFHEKRRQQFLDEVYYKARLQGDKSFLNGYKKDLETDHSLTLENKADMTRIYANTLLTTIFTLQYTGGESIENLRNQFDEVVDAYLEAIKQDRLFQDEPELPMFLFGYLENYLDVIRLISFAILLRREDRIADIYSLFKDGEPDGEDALVEELLSRYLPDRPYLSECYHDLFINLLNVTADTPAAEKIEDMKLYLKEWYSEMEQTAFYDSHLEQAADGSGGYYGYWAFEAGAIAYLYDLDDSAFADHLIYPKDLVDFAKNFPDAAI</sequence>
<evidence type="ECO:0000313" key="4">
    <source>
        <dbReference type="Proteomes" id="UP001302662"/>
    </source>
</evidence>
<dbReference type="Gene3D" id="1.10.3920.10">
    <property type="entry name" value="PA2201 C-terminal domain-like"/>
    <property type="match status" value="1"/>
</dbReference>
<dbReference type="Pfam" id="PF08929">
    <property type="entry name" value="PoNi_C"/>
    <property type="match status" value="1"/>
</dbReference>
<dbReference type="GeneID" id="85197053"/>
<keyword evidence="4" id="KW-1185">Reference proteome</keyword>